<dbReference type="Pfam" id="PF25917">
    <property type="entry name" value="BSH_RND"/>
    <property type="match status" value="1"/>
</dbReference>
<dbReference type="InterPro" id="IPR058624">
    <property type="entry name" value="MdtA-like_HH"/>
</dbReference>
<evidence type="ECO:0000256" key="1">
    <source>
        <dbReference type="ARBA" id="ARBA00004196"/>
    </source>
</evidence>
<keyword evidence="9" id="KW-1185">Reference proteome</keyword>
<feature type="domain" description="Multidrug resistance protein MdtA-like alpha-helical hairpin" evidence="5">
    <location>
        <begin position="112"/>
        <end position="180"/>
    </location>
</feature>
<evidence type="ECO:0000256" key="2">
    <source>
        <dbReference type="ARBA" id="ARBA00009477"/>
    </source>
</evidence>
<dbReference type="EMBL" id="JQSG02000002">
    <property type="protein sequence ID" value="OBS09930.1"/>
    <property type="molecule type" value="Genomic_DNA"/>
</dbReference>
<dbReference type="Pfam" id="PF25876">
    <property type="entry name" value="HH_MFP_RND"/>
    <property type="match status" value="1"/>
</dbReference>
<evidence type="ECO:0000259" key="6">
    <source>
        <dbReference type="Pfam" id="PF25917"/>
    </source>
</evidence>
<proteinExistence type="inferred from homology"/>
<dbReference type="SUPFAM" id="SSF111369">
    <property type="entry name" value="HlyD-like secretion proteins"/>
    <property type="match status" value="1"/>
</dbReference>
<organism evidence="8 9">
    <name type="scientific">Acidihalobacter prosperus</name>
    <dbReference type="NCBI Taxonomy" id="160660"/>
    <lineage>
        <taxon>Bacteria</taxon>
        <taxon>Pseudomonadati</taxon>
        <taxon>Pseudomonadota</taxon>
        <taxon>Gammaproteobacteria</taxon>
        <taxon>Chromatiales</taxon>
        <taxon>Ectothiorhodospiraceae</taxon>
        <taxon>Acidihalobacter</taxon>
    </lineage>
</organism>
<evidence type="ECO:0000259" key="7">
    <source>
        <dbReference type="Pfam" id="PF25967"/>
    </source>
</evidence>
<feature type="domain" description="Multidrug resistance protein MdtA-like barrel-sandwich hybrid" evidence="6">
    <location>
        <begin position="71"/>
        <end position="206"/>
    </location>
</feature>
<dbReference type="NCBIfam" id="TIGR01730">
    <property type="entry name" value="RND_mfp"/>
    <property type="match status" value="1"/>
</dbReference>
<evidence type="ECO:0000256" key="3">
    <source>
        <dbReference type="ARBA" id="ARBA00022448"/>
    </source>
</evidence>
<dbReference type="Gene3D" id="2.40.50.100">
    <property type="match status" value="1"/>
</dbReference>
<evidence type="ECO:0000313" key="8">
    <source>
        <dbReference type="EMBL" id="OBS09930.1"/>
    </source>
</evidence>
<reference evidence="8 9" key="1">
    <citation type="journal article" date="2014" name="Genome Announc.">
        <title>Draft Genome Sequence of the Iron-Oxidizing, Acidophilic, and Halotolerant 'Thiobacillus prosperus' Type Strain DSM 5130.</title>
        <authorList>
            <person name="Ossandon F.J."/>
            <person name="Cardenas J.P."/>
            <person name="Corbett M."/>
            <person name="Quatrini R."/>
            <person name="Holmes D.S."/>
            <person name="Watkin E."/>
        </authorList>
    </citation>
    <scope>NUCLEOTIDE SEQUENCE [LARGE SCALE GENOMIC DNA]</scope>
    <source>
        <strain evidence="8 9">DSM 5130</strain>
    </source>
</reference>
<dbReference type="GO" id="GO:1990281">
    <property type="term" value="C:efflux pump complex"/>
    <property type="evidence" value="ECO:0007669"/>
    <property type="project" value="TreeGrafter"/>
</dbReference>
<dbReference type="InterPro" id="IPR058625">
    <property type="entry name" value="MdtA-like_BSH"/>
</dbReference>
<sequence>MAIQARKWILPVLLSAAMGALAGCGDRNTATSDTSSGASATNAVSAVTLKVAVRNLPAYADFPGSVAAADRVQVASRLMGYVQGLRVHEGQSVRAGALLLTIDPSDVKGGIAQARASLDKAQAALADAAANERRYKALFEQQAVPAQRYQQVHMAYQVAQGNVAQARAALKSARAQLHYAEVRAPFAGVVVAKSVSNGQLATPGQPLLTLDGAAHLQVVAQMSDQAFRALRLGQSVTVEVDGLGARPQSVSGTVERLVDASDPMTHTHTVKIALPAGSPAQSGDYARVRVAVGVHRGIVVPASAVHRRGDIDGVFVVDGQGVAYFRMVRLGPPIDGKVEVLAGLVSGDRIVVSAKGRLDNGVRVQTEDKS</sequence>
<dbReference type="Gene3D" id="1.10.287.470">
    <property type="entry name" value="Helix hairpin bin"/>
    <property type="match status" value="1"/>
</dbReference>
<dbReference type="Pfam" id="PF25967">
    <property type="entry name" value="RND-MFP_C"/>
    <property type="match status" value="1"/>
</dbReference>
<keyword evidence="4" id="KW-0732">Signal</keyword>
<gene>
    <name evidence="8" type="ORF">Thpro_020980</name>
</gene>
<feature type="chain" id="PRO_5008509319" evidence="4">
    <location>
        <begin position="23"/>
        <end position="370"/>
    </location>
</feature>
<comment type="subcellular location">
    <subcellularLocation>
        <location evidence="1">Cell envelope</location>
    </subcellularLocation>
</comment>
<comment type="caution">
    <text evidence="8">The sequence shown here is derived from an EMBL/GenBank/DDBJ whole genome shotgun (WGS) entry which is preliminary data.</text>
</comment>
<dbReference type="PANTHER" id="PTHR30469">
    <property type="entry name" value="MULTIDRUG RESISTANCE PROTEIN MDTA"/>
    <property type="match status" value="1"/>
</dbReference>
<dbReference type="Gene3D" id="2.40.30.170">
    <property type="match status" value="1"/>
</dbReference>
<evidence type="ECO:0000259" key="5">
    <source>
        <dbReference type="Pfam" id="PF25876"/>
    </source>
</evidence>
<dbReference type="PROSITE" id="PS51257">
    <property type="entry name" value="PROKAR_LIPOPROTEIN"/>
    <property type="match status" value="1"/>
</dbReference>
<protein>
    <submittedName>
        <fullName evidence="8">Uncharacterized protein</fullName>
    </submittedName>
</protein>
<comment type="similarity">
    <text evidence="2">Belongs to the membrane fusion protein (MFP) (TC 8.A.1) family.</text>
</comment>
<dbReference type="InterPro" id="IPR058627">
    <property type="entry name" value="MdtA-like_C"/>
</dbReference>
<dbReference type="Proteomes" id="UP000029273">
    <property type="component" value="Unassembled WGS sequence"/>
</dbReference>
<keyword evidence="3" id="KW-0813">Transport</keyword>
<feature type="domain" description="Multidrug resistance protein MdtA-like C-terminal permuted SH3" evidence="7">
    <location>
        <begin position="298"/>
        <end position="354"/>
    </location>
</feature>
<dbReference type="Gene3D" id="2.40.420.20">
    <property type="match status" value="1"/>
</dbReference>
<dbReference type="RefSeq" id="WP_038089810.1">
    <property type="nucleotide sequence ID" value="NZ_JQSG02000002.1"/>
</dbReference>
<dbReference type="GO" id="GO:0015562">
    <property type="term" value="F:efflux transmembrane transporter activity"/>
    <property type="evidence" value="ECO:0007669"/>
    <property type="project" value="TreeGrafter"/>
</dbReference>
<name>A0A1A6C5W7_9GAMM</name>
<accession>A0A1A6C5W7</accession>
<dbReference type="PANTHER" id="PTHR30469:SF15">
    <property type="entry name" value="HLYD FAMILY OF SECRETION PROTEINS"/>
    <property type="match status" value="1"/>
</dbReference>
<evidence type="ECO:0000313" key="9">
    <source>
        <dbReference type="Proteomes" id="UP000029273"/>
    </source>
</evidence>
<dbReference type="AlphaFoldDB" id="A0A1A6C5W7"/>
<feature type="signal peptide" evidence="4">
    <location>
        <begin position="1"/>
        <end position="22"/>
    </location>
</feature>
<dbReference type="OrthoDB" id="9806939at2"/>
<dbReference type="InterPro" id="IPR006143">
    <property type="entry name" value="RND_pump_MFP"/>
</dbReference>
<evidence type="ECO:0000256" key="4">
    <source>
        <dbReference type="SAM" id="SignalP"/>
    </source>
</evidence>